<keyword evidence="1" id="KW-0472">Membrane</keyword>
<feature type="transmembrane region" description="Helical" evidence="1">
    <location>
        <begin position="104"/>
        <end position="125"/>
    </location>
</feature>
<feature type="transmembrane region" description="Helical" evidence="1">
    <location>
        <begin position="210"/>
        <end position="228"/>
    </location>
</feature>
<evidence type="ECO:0000313" key="2">
    <source>
        <dbReference type="EMBL" id="CAD8328344.1"/>
    </source>
</evidence>
<feature type="transmembrane region" description="Helical" evidence="1">
    <location>
        <begin position="137"/>
        <end position="162"/>
    </location>
</feature>
<reference evidence="2" key="1">
    <citation type="submission" date="2021-01" db="EMBL/GenBank/DDBJ databases">
        <authorList>
            <person name="Corre E."/>
            <person name="Pelletier E."/>
            <person name="Niang G."/>
            <person name="Scheremetjew M."/>
            <person name="Finn R."/>
            <person name="Kale V."/>
            <person name="Holt S."/>
            <person name="Cochrane G."/>
            <person name="Meng A."/>
            <person name="Brown T."/>
            <person name="Cohen L."/>
        </authorList>
    </citation>
    <scope>NUCLEOTIDE SEQUENCE</scope>
    <source>
        <strain evidence="2">CCMP3328</strain>
    </source>
</reference>
<feature type="transmembrane region" description="Helical" evidence="1">
    <location>
        <begin position="271"/>
        <end position="290"/>
    </location>
</feature>
<protein>
    <submittedName>
        <fullName evidence="2">Uncharacterized protein</fullName>
    </submittedName>
</protein>
<feature type="transmembrane region" description="Helical" evidence="1">
    <location>
        <begin position="234"/>
        <end position="259"/>
    </location>
</feature>
<dbReference type="AlphaFoldDB" id="A0A7R9WLZ3"/>
<accession>A0A7R9WLZ3</accession>
<keyword evidence="1" id="KW-0812">Transmembrane</keyword>
<proteinExistence type="predicted"/>
<dbReference type="EMBL" id="HBEF01000675">
    <property type="protein sequence ID" value="CAD8328344.1"/>
    <property type="molecule type" value="Transcribed_RNA"/>
</dbReference>
<name>A0A7R9WLZ3_9STRA</name>
<keyword evidence="1" id="KW-1133">Transmembrane helix</keyword>
<gene>
    <name evidence="2" type="ORF">CAUS1442_LOCUS441</name>
</gene>
<feature type="transmembrane region" description="Helical" evidence="1">
    <location>
        <begin position="182"/>
        <end position="203"/>
    </location>
</feature>
<sequence length="306" mass="34200">MLCRRAERRLMRSPSLQPCCSCRCQSPLIFSFFDSFMIGGIRQIIFLFHTGACTINCASTTTMIHHDMQFFEQPTTHVLVAANLCNEQPLVWNPSNLAHTATRIFTAVLILSSLLSFCCYGRAISLNTLDIPVIGSILSLFANPNLILDGMVAHVFVGPALMDLHRILPRLQRSWWFDDQDSTFAICAIVLVIGIGSLSNAVARRLSRKHVVGLNSVVAACIAYSSQINMNRTAVMFFVLNQPVTTVQTFWSLFLWNVIHQVSKGNDPVPTIVTWMFSAWAGSLFAQYQLGNQLWWGDVLHFAGIL</sequence>
<evidence type="ECO:0000256" key="1">
    <source>
        <dbReference type="SAM" id="Phobius"/>
    </source>
</evidence>
<feature type="transmembrane region" description="Helical" evidence="1">
    <location>
        <begin position="44"/>
        <end position="64"/>
    </location>
</feature>
<organism evidence="2">
    <name type="scientific">Craspedostauros australis</name>
    <dbReference type="NCBI Taxonomy" id="1486917"/>
    <lineage>
        <taxon>Eukaryota</taxon>
        <taxon>Sar</taxon>
        <taxon>Stramenopiles</taxon>
        <taxon>Ochrophyta</taxon>
        <taxon>Bacillariophyta</taxon>
        <taxon>Bacillariophyceae</taxon>
        <taxon>Bacillariophycidae</taxon>
        <taxon>Naviculales</taxon>
        <taxon>Naviculaceae</taxon>
        <taxon>Craspedostauros</taxon>
    </lineage>
</organism>